<dbReference type="RefSeq" id="XP_066655263.1">
    <property type="nucleotide sequence ID" value="XM_066795681.1"/>
</dbReference>
<proteinExistence type="predicted"/>
<gene>
    <name evidence="2" type="ORF">J3D65DRAFT_365798</name>
</gene>
<protein>
    <submittedName>
        <fullName evidence="2">Uncharacterized protein</fullName>
    </submittedName>
</protein>
<evidence type="ECO:0000256" key="1">
    <source>
        <dbReference type="SAM" id="MobiDB-lite"/>
    </source>
</evidence>
<feature type="compositionally biased region" description="Polar residues" evidence="1">
    <location>
        <begin position="148"/>
        <end position="161"/>
    </location>
</feature>
<dbReference type="EMBL" id="JBBPEH010000006">
    <property type="protein sequence ID" value="KAK7537112.1"/>
    <property type="molecule type" value="Genomic_DNA"/>
</dbReference>
<keyword evidence="3" id="KW-1185">Reference proteome</keyword>
<dbReference type="Proteomes" id="UP001360953">
    <property type="component" value="Unassembled WGS sequence"/>
</dbReference>
<dbReference type="GeneID" id="92028587"/>
<evidence type="ECO:0000313" key="2">
    <source>
        <dbReference type="EMBL" id="KAK7537112.1"/>
    </source>
</evidence>
<organism evidence="2 3">
    <name type="scientific">Phyllosticta citribraziliensis</name>
    <dbReference type="NCBI Taxonomy" id="989973"/>
    <lineage>
        <taxon>Eukaryota</taxon>
        <taxon>Fungi</taxon>
        <taxon>Dikarya</taxon>
        <taxon>Ascomycota</taxon>
        <taxon>Pezizomycotina</taxon>
        <taxon>Dothideomycetes</taxon>
        <taxon>Dothideomycetes incertae sedis</taxon>
        <taxon>Botryosphaeriales</taxon>
        <taxon>Phyllostictaceae</taxon>
        <taxon>Phyllosticta</taxon>
    </lineage>
</organism>
<feature type="region of interest" description="Disordered" evidence="1">
    <location>
        <begin position="148"/>
        <end position="168"/>
    </location>
</feature>
<name>A0ABR1LPK6_9PEZI</name>
<comment type="caution">
    <text evidence="2">The sequence shown here is derived from an EMBL/GenBank/DDBJ whole genome shotgun (WGS) entry which is preliminary data.</text>
</comment>
<sequence length="183" mass="20479">MEGRLRERRMKFFHRSRSKGGWGVEGFFLTATCGDGAVGEAIVAVDKRKGEVRETNWRTDMHMDGRHAVDILPRRVRVYTYWTVCANHNPRPTHVPFAVATSATIYLVCIMYVVPAKIPASLPVRCSPRGVVAWLSMALHYLTKANQPTTASTSPLASRSSPRAHERASSIVELCMPKRKKEG</sequence>
<evidence type="ECO:0000313" key="3">
    <source>
        <dbReference type="Proteomes" id="UP001360953"/>
    </source>
</evidence>
<reference evidence="2 3" key="1">
    <citation type="submission" date="2024-04" db="EMBL/GenBank/DDBJ databases">
        <title>Phyllosticta paracitricarpa is synonymous to the EU quarantine fungus P. citricarpa based on phylogenomic analyses.</title>
        <authorList>
            <consortium name="Lawrence Berkeley National Laboratory"/>
            <person name="Van ingen-buijs V.A."/>
            <person name="Van westerhoven A.C."/>
            <person name="Haridas S."/>
            <person name="Skiadas P."/>
            <person name="Martin F."/>
            <person name="Groenewald J.Z."/>
            <person name="Crous P.W."/>
            <person name="Seidl M.F."/>
        </authorList>
    </citation>
    <scope>NUCLEOTIDE SEQUENCE [LARGE SCALE GENOMIC DNA]</scope>
    <source>
        <strain evidence="2 3">CPC 17464</strain>
    </source>
</reference>
<accession>A0ABR1LPK6</accession>